<name>A0A1L9QK92_9CYAN</name>
<sequence>MLDDLLNSKKARKSLKKSFSTVEKLATNSLSSKETSDLIYKSKKNDLSDQEVANLREKGIKGYKFIQENFISKKKKKKKKDLF</sequence>
<gene>
    <name evidence="1" type="ORF">BI308_23795</name>
</gene>
<dbReference type="STRING" id="1925591.BI308_23795"/>
<dbReference type="EMBL" id="MLAW01000066">
    <property type="protein sequence ID" value="OJJ16212.1"/>
    <property type="molecule type" value="Genomic_DNA"/>
</dbReference>
<proteinExistence type="predicted"/>
<organism evidence="1 2">
    <name type="scientific">Roseofilum reptotaenium AO1-A</name>
    <dbReference type="NCBI Taxonomy" id="1925591"/>
    <lineage>
        <taxon>Bacteria</taxon>
        <taxon>Bacillati</taxon>
        <taxon>Cyanobacteriota</taxon>
        <taxon>Cyanophyceae</taxon>
        <taxon>Desertifilales</taxon>
        <taxon>Desertifilaceae</taxon>
        <taxon>Roseofilum</taxon>
    </lineage>
</organism>
<protein>
    <submittedName>
        <fullName evidence="1">Uncharacterized protein</fullName>
    </submittedName>
</protein>
<reference evidence="1" key="1">
    <citation type="submission" date="2016-10" db="EMBL/GenBank/DDBJ databases">
        <title>CRISPR-Cas defence system in Roseofilum reptotaenium: evidence of a bacteriophage-cyanobacterium arms race in the coral black band disease.</title>
        <authorList>
            <person name="Buerger P."/>
            <person name="Wood-Charlson E.M."/>
            <person name="Weynberg K.D."/>
            <person name="Willis B."/>
            <person name="Van Oppen M.J."/>
        </authorList>
    </citation>
    <scope>NUCLEOTIDE SEQUENCE [LARGE SCALE GENOMIC DNA]</scope>
    <source>
        <strain evidence="1">AO1-A</strain>
    </source>
</reference>
<keyword evidence="2" id="KW-1185">Reference proteome</keyword>
<comment type="caution">
    <text evidence="1">The sequence shown here is derived from an EMBL/GenBank/DDBJ whole genome shotgun (WGS) entry which is preliminary data.</text>
</comment>
<dbReference type="Proteomes" id="UP000183940">
    <property type="component" value="Unassembled WGS sequence"/>
</dbReference>
<dbReference type="AlphaFoldDB" id="A0A1L9QK92"/>
<evidence type="ECO:0000313" key="2">
    <source>
        <dbReference type="Proteomes" id="UP000183940"/>
    </source>
</evidence>
<evidence type="ECO:0000313" key="1">
    <source>
        <dbReference type="EMBL" id="OJJ16212.1"/>
    </source>
</evidence>
<accession>A0A1L9QK92</accession>